<evidence type="ECO:0000256" key="1">
    <source>
        <dbReference type="ARBA" id="ARBA00005196"/>
    </source>
</evidence>
<dbReference type="FunFam" id="3.10.310.10:FF:000001">
    <property type="entry name" value="Diaminopimelate epimerase"/>
    <property type="match status" value="1"/>
</dbReference>
<feature type="site" description="Could be important to modulate the pK values of the two catalytic cysteine residues" evidence="9">
    <location>
        <position position="162"/>
    </location>
</feature>
<feature type="binding site" evidence="9">
    <location>
        <begin position="72"/>
        <end position="73"/>
    </location>
    <ligand>
        <name>substrate</name>
    </ligand>
</feature>
<sequence>MKFTKMHGLGNDYVYIDCFEQKVEEPEMLAIRMSKQHFGIGADGLILIEPSECADCKMRIFNADGSEAEMCGNGIRCIGKYVYENKIVEKPEIFVETKAGVKKLILFLEKGNVREIQVAMGEPIWDAQKIPINIKQSPVHFCPVAIGSTTFILHAVSVGNPHGVIFQPYLDDEVVQIYGPLLERHPVFPKHANIEFVKLIDSNHIQVRVWERGSGETLACGTGACAAAVVAASCGYTGREVEVDLPGGTLQIRWEEEDNCIYMTGSAEIVFEGNYFIAL</sequence>
<evidence type="ECO:0000256" key="3">
    <source>
        <dbReference type="ARBA" id="ARBA00013080"/>
    </source>
</evidence>
<feature type="active site" evidence="10">
    <location>
        <position position="71"/>
    </location>
</feature>
<reference evidence="11" key="1">
    <citation type="submission" date="2020-10" db="EMBL/GenBank/DDBJ databases">
        <authorList>
            <person name="Gilroy R."/>
        </authorList>
    </citation>
    <scope>NUCLEOTIDE SEQUENCE</scope>
    <source>
        <strain evidence="11">ChiW13-3771</strain>
    </source>
</reference>
<dbReference type="GO" id="GO:0005829">
    <property type="term" value="C:cytosol"/>
    <property type="evidence" value="ECO:0007669"/>
    <property type="project" value="TreeGrafter"/>
</dbReference>
<evidence type="ECO:0000256" key="6">
    <source>
        <dbReference type="ARBA" id="ARBA00023154"/>
    </source>
</evidence>
<dbReference type="Gene3D" id="3.10.310.10">
    <property type="entry name" value="Diaminopimelate Epimerase, Chain A, domain 1"/>
    <property type="match status" value="2"/>
</dbReference>
<keyword evidence="5 9" id="KW-0028">Amino-acid biosynthesis</keyword>
<dbReference type="HAMAP" id="MF_00197">
    <property type="entry name" value="DAP_epimerase"/>
    <property type="match status" value="1"/>
</dbReference>
<keyword evidence="7 9" id="KW-0413">Isomerase</keyword>
<name>A0A9D1ECT2_9FIRM</name>
<reference evidence="11" key="2">
    <citation type="journal article" date="2021" name="PeerJ">
        <title>Extensive microbial diversity within the chicken gut microbiome revealed by metagenomics and culture.</title>
        <authorList>
            <person name="Gilroy R."/>
            <person name="Ravi A."/>
            <person name="Getino M."/>
            <person name="Pursley I."/>
            <person name="Horton D.L."/>
            <person name="Alikhan N.F."/>
            <person name="Baker D."/>
            <person name="Gharbi K."/>
            <person name="Hall N."/>
            <person name="Watson M."/>
            <person name="Adriaenssens E.M."/>
            <person name="Foster-Nyarko E."/>
            <person name="Jarju S."/>
            <person name="Secka A."/>
            <person name="Antonio M."/>
            <person name="Oren A."/>
            <person name="Chaudhuri R.R."/>
            <person name="La Ragione R."/>
            <person name="Hildebrand F."/>
            <person name="Pallen M.J."/>
        </authorList>
    </citation>
    <scope>NUCLEOTIDE SEQUENCE</scope>
    <source>
        <strain evidence="11">ChiW13-3771</strain>
    </source>
</reference>
<feature type="binding site" evidence="9">
    <location>
        <position position="11"/>
    </location>
    <ligand>
        <name>substrate</name>
    </ligand>
</feature>
<dbReference type="PROSITE" id="PS01326">
    <property type="entry name" value="DAP_EPIMERASE"/>
    <property type="match status" value="1"/>
</dbReference>
<feature type="binding site" evidence="9">
    <location>
        <begin position="211"/>
        <end position="212"/>
    </location>
    <ligand>
        <name>substrate</name>
    </ligand>
</feature>
<comment type="pathway">
    <text evidence="1 9">Amino-acid biosynthesis; L-lysine biosynthesis via DAP pathway; DL-2,6-diaminopimelate from LL-2,6-diaminopimelate: step 1/1.</text>
</comment>
<evidence type="ECO:0000313" key="11">
    <source>
        <dbReference type="EMBL" id="HIR87994.1"/>
    </source>
</evidence>
<evidence type="ECO:0000256" key="4">
    <source>
        <dbReference type="ARBA" id="ARBA00022490"/>
    </source>
</evidence>
<gene>
    <name evidence="9" type="primary">dapF</name>
    <name evidence="11" type="ORF">IAC96_03490</name>
</gene>
<dbReference type="PANTHER" id="PTHR31689">
    <property type="entry name" value="DIAMINOPIMELATE EPIMERASE, CHLOROPLASTIC"/>
    <property type="match status" value="1"/>
</dbReference>
<dbReference type="GO" id="GO:0009089">
    <property type="term" value="P:lysine biosynthetic process via diaminopimelate"/>
    <property type="evidence" value="ECO:0007669"/>
    <property type="project" value="UniProtKB-UniRule"/>
</dbReference>
<feature type="binding site" evidence="9">
    <location>
        <position position="62"/>
    </location>
    <ligand>
        <name>substrate</name>
    </ligand>
</feature>
<feature type="active site" description="Proton donor" evidence="9">
    <location>
        <position position="71"/>
    </location>
</feature>
<feature type="site" description="Could be important to modulate the pK values of the two catalytic cysteine residues" evidence="9">
    <location>
        <position position="211"/>
    </location>
</feature>
<comment type="caution">
    <text evidence="9">Lacks conserved residue(s) required for the propagation of feature annotation.</text>
</comment>
<comment type="caution">
    <text evidence="11">The sequence shown here is derived from an EMBL/GenBank/DDBJ whole genome shotgun (WGS) entry which is preliminary data.</text>
</comment>
<feature type="binding site" evidence="9">
    <location>
        <position position="160"/>
    </location>
    <ligand>
        <name>substrate</name>
    </ligand>
</feature>
<proteinExistence type="inferred from homology"/>
<keyword evidence="6 9" id="KW-0457">Lysine biosynthesis</keyword>
<evidence type="ECO:0000313" key="12">
    <source>
        <dbReference type="Proteomes" id="UP000824201"/>
    </source>
</evidence>
<comment type="similarity">
    <text evidence="2 9">Belongs to the diaminopimelate epimerase family.</text>
</comment>
<comment type="subcellular location">
    <subcellularLocation>
        <location evidence="9">Cytoplasm</location>
    </subcellularLocation>
</comment>
<dbReference type="InterPro" id="IPR001653">
    <property type="entry name" value="DAP_epimerase_DapF"/>
</dbReference>
<protein>
    <recommendedName>
        <fullName evidence="3 9">Diaminopimelate epimerase</fullName>
        <shortName evidence="9">DAP epimerase</shortName>
        <ecNumber evidence="3 9">5.1.1.7</ecNumber>
    </recommendedName>
    <alternativeName>
        <fullName evidence="9">PLP-independent amino acid racemase</fullName>
    </alternativeName>
</protein>
<keyword evidence="4 9" id="KW-0963">Cytoplasm</keyword>
<dbReference type="InterPro" id="IPR018510">
    <property type="entry name" value="DAP_epimerase_AS"/>
</dbReference>
<dbReference type="Proteomes" id="UP000824201">
    <property type="component" value="Unassembled WGS sequence"/>
</dbReference>
<dbReference type="PANTHER" id="PTHR31689:SF0">
    <property type="entry name" value="DIAMINOPIMELATE EPIMERASE"/>
    <property type="match status" value="1"/>
</dbReference>
<evidence type="ECO:0000256" key="10">
    <source>
        <dbReference type="PROSITE-ProRule" id="PRU10125"/>
    </source>
</evidence>
<comment type="catalytic activity">
    <reaction evidence="8 9">
        <text>(2S,6S)-2,6-diaminopimelate = meso-2,6-diaminopimelate</text>
        <dbReference type="Rhea" id="RHEA:15393"/>
        <dbReference type="ChEBI" id="CHEBI:57609"/>
        <dbReference type="ChEBI" id="CHEBI:57791"/>
        <dbReference type="EC" id="5.1.1.7"/>
    </reaction>
</comment>
<dbReference type="NCBIfam" id="TIGR00652">
    <property type="entry name" value="DapF"/>
    <property type="match status" value="1"/>
</dbReference>
<dbReference type="SUPFAM" id="SSF54506">
    <property type="entry name" value="Diaminopimelate epimerase-like"/>
    <property type="match status" value="2"/>
</dbReference>
<dbReference type="GO" id="GO:0008837">
    <property type="term" value="F:diaminopimelate epimerase activity"/>
    <property type="evidence" value="ECO:0007669"/>
    <property type="project" value="UniProtKB-UniRule"/>
</dbReference>
<evidence type="ECO:0000256" key="2">
    <source>
        <dbReference type="ARBA" id="ARBA00010219"/>
    </source>
</evidence>
<dbReference type="EC" id="5.1.1.7" evidence="3 9"/>
<organism evidence="11 12">
    <name type="scientific">Candidatus Fimimorpha faecalis</name>
    <dbReference type="NCBI Taxonomy" id="2840824"/>
    <lineage>
        <taxon>Bacteria</taxon>
        <taxon>Bacillati</taxon>
        <taxon>Bacillota</taxon>
        <taxon>Clostridia</taxon>
        <taxon>Eubacteriales</taxon>
        <taxon>Candidatus Fimimorpha</taxon>
    </lineage>
</organism>
<evidence type="ECO:0000256" key="9">
    <source>
        <dbReference type="HAMAP-Rule" id="MF_00197"/>
    </source>
</evidence>
<evidence type="ECO:0000256" key="8">
    <source>
        <dbReference type="ARBA" id="ARBA00051712"/>
    </source>
</evidence>
<comment type="subunit">
    <text evidence="9">Homodimer.</text>
</comment>
<dbReference type="Pfam" id="PF01678">
    <property type="entry name" value="DAP_epimerase"/>
    <property type="match status" value="2"/>
</dbReference>
<evidence type="ECO:0000256" key="7">
    <source>
        <dbReference type="ARBA" id="ARBA00023235"/>
    </source>
</evidence>
<accession>A0A9D1ECT2</accession>
<feature type="active site" description="Proton acceptor" evidence="9">
    <location>
        <position position="220"/>
    </location>
</feature>
<comment type="function">
    <text evidence="9">Catalyzes the stereoinversion of LL-2,6-diaminopimelate (L,L-DAP) to meso-diaminopimelate (meso-DAP), a precursor of L-lysine and an essential component of the bacterial peptidoglycan.</text>
</comment>
<dbReference type="EMBL" id="DVHN01000039">
    <property type="protein sequence ID" value="HIR87994.1"/>
    <property type="molecule type" value="Genomic_DNA"/>
</dbReference>
<evidence type="ECO:0000256" key="5">
    <source>
        <dbReference type="ARBA" id="ARBA00022605"/>
    </source>
</evidence>
<feature type="binding site" evidence="9">
    <location>
        <position position="193"/>
    </location>
    <ligand>
        <name>substrate</name>
    </ligand>
</feature>
<dbReference type="AlphaFoldDB" id="A0A9D1ECT2"/>
<feature type="binding site" evidence="9">
    <location>
        <begin position="221"/>
        <end position="222"/>
    </location>
    <ligand>
        <name>substrate</name>
    </ligand>
</feature>